<dbReference type="Gene3D" id="3.90.1530.30">
    <property type="match status" value="1"/>
</dbReference>
<dbReference type="GO" id="GO:0003677">
    <property type="term" value="F:DNA binding"/>
    <property type="evidence" value="ECO:0007669"/>
    <property type="project" value="InterPro"/>
</dbReference>
<dbReference type="AlphaFoldDB" id="A0AAU7M089"/>
<gene>
    <name evidence="4" type="ORF">ABLV49_24855</name>
</gene>
<organism evidence="4">
    <name type="scientific">Polaromonas hydrogenivorans</name>
    <dbReference type="NCBI Taxonomy" id="335476"/>
    <lineage>
        <taxon>Bacteria</taxon>
        <taxon>Pseudomonadati</taxon>
        <taxon>Pseudomonadota</taxon>
        <taxon>Betaproteobacteria</taxon>
        <taxon>Burkholderiales</taxon>
        <taxon>Comamonadaceae</taxon>
        <taxon>Polaromonas</taxon>
    </lineage>
</organism>
<dbReference type="PANTHER" id="PTHR33375">
    <property type="entry name" value="CHROMOSOME-PARTITIONING PROTEIN PARB-RELATED"/>
    <property type="match status" value="1"/>
</dbReference>
<keyword evidence="2" id="KW-0175">Coiled coil</keyword>
<dbReference type="InterPro" id="IPR037972">
    <property type="entry name" value="RepB_N"/>
</dbReference>
<dbReference type="SMART" id="SM00470">
    <property type="entry name" value="ParB"/>
    <property type="match status" value="1"/>
</dbReference>
<dbReference type="NCBIfam" id="TIGR00180">
    <property type="entry name" value="parB_part"/>
    <property type="match status" value="1"/>
</dbReference>
<dbReference type="InterPro" id="IPR004437">
    <property type="entry name" value="ParB/RepB/Spo0J"/>
</dbReference>
<evidence type="ECO:0000256" key="1">
    <source>
        <dbReference type="ARBA" id="ARBA00006295"/>
    </source>
</evidence>
<name>A0AAU7M089_9BURK</name>
<dbReference type="InterPro" id="IPR036086">
    <property type="entry name" value="ParB/Sulfiredoxin_sf"/>
</dbReference>
<dbReference type="SUPFAM" id="SSF110849">
    <property type="entry name" value="ParB/Sulfiredoxin"/>
    <property type="match status" value="1"/>
</dbReference>
<dbReference type="Pfam" id="PF02195">
    <property type="entry name" value="ParB_N"/>
    <property type="match status" value="1"/>
</dbReference>
<proteinExistence type="inferred from homology"/>
<geneLocation type="plasmid" evidence="4">
    <name>p4</name>
</geneLocation>
<protein>
    <submittedName>
        <fullName evidence="4">ParB/RepB/Spo0J family partition protein</fullName>
    </submittedName>
</protein>
<dbReference type="RefSeq" id="WP_349283220.1">
    <property type="nucleotide sequence ID" value="NZ_CBCSCU010000064.1"/>
</dbReference>
<sequence>MAEKKLSIKQRTRLSVLDINGSPNALPSQPQLQVEKKLSSGPAHSIAAMMQDDALKDENRKLKEELETSTIQIANLSREGTFWLDATPAKKLDPSIVGPSKWANRHEDSFRNFEFENLKADIRSANGNVQAIKVRPIPGIEPQRYEIVFGHRRHRACLELKLPVLAIIESLNEQSMFEQMDRENRQRSDLRPYEQGEMYRRALDEGLYPSLRKLAEALGVSHSNVSRAVNIARLPVEILDAFPSRLEIQYRWIESLAEGVKQNPDLLISKAKEIIDSREDGKGISPKQVFDRLTNAESNPTGSREVMVGGKKILTIKESKNKVTFELGVVSAQKLKNIEKFILQTLAD</sequence>
<dbReference type="Gene3D" id="1.10.10.2830">
    <property type="match status" value="1"/>
</dbReference>
<reference evidence="4" key="1">
    <citation type="submission" date="2024-05" db="EMBL/GenBank/DDBJ databases">
        <authorList>
            <person name="Bunk B."/>
            <person name="Swiderski J."/>
            <person name="Sproer C."/>
            <person name="Thiel V."/>
        </authorList>
    </citation>
    <scope>NUCLEOTIDE SEQUENCE</scope>
    <source>
        <strain evidence="4">DSM 17735</strain>
        <plasmid evidence="4">p4</plasmid>
    </source>
</reference>
<dbReference type="SUPFAM" id="SSF109709">
    <property type="entry name" value="KorB DNA-binding domain-like"/>
    <property type="match status" value="1"/>
</dbReference>
<dbReference type="EMBL" id="CP157679">
    <property type="protein sequence ID" value="XBP73190.1"/>
    <property type="molecule type" value="Genomic_DNA"/>
</dbReference>
<feature type="domain" description="ParB-like N-terminal" evidence="3">
    <location>
        <begin position="90"/>
        <end position="185"/>
    </location>
</feature>
<comment type="similarity">
    <text evidence="1">Belongs to the ParB family.</text>
</comment>
<evidence type="ECO:0000256" key="2">
    <source>
        <dbReference type="SAM" id="Coils"/>
    </source>
</evidence>
<dbReference type="InterPro" id="IPR050336">
    <property type="entry name" value="Chromosome_partition/occlusion"/>
</dbReference>
<dbReference type="PANTHER" id="PTHR33375:SF1">
    <property type="entry name" value="CHROMOSOME-PARTITIONING PROTEIN PARB-RELATED"/>
    <property type="match status" value="1"/>
</dbReference>
<dbReference type="CDD" id="cd16405">
    <property type="entry name" value="RepB_like_N"/>
    <property type="match status" value="1"/>
</dbReference>
<evidence type="ECO:0000259" key="3">
    <source>
        <dbReference type="SMART" id="SM00470"/>
    </source>
</evidence>
<dbReference type="InterPro" id="IPR003115">
    <property type="entry name" value="ParB_N"/>
</dbReference>
<accession>A0AAU7M089</accession>
<dbReference type="GO" id="GO:0005694">
    <property type="term" value="C:chromosome"/>
    <property type="evidence" value="ECO:0007669"/>
    <property type="project" value="TreeGrafter"/>
</dbReference>
<evidence type="ECO:0000313" key="4">
    <source>
        <dbReference type="EMBL" id="XBP73190.1"/>
    </source>
</evidence>
<keyword evidence="4" id="KW-0614">Plasmid</keyword>
<dbReference type="GO" id="GO:0007059">
    <property type="term" value="P:chromosome segregation"/>
    <property type="evidence" value="ECO:0007669"/>
    <property type="project" value="TreeGrafter"/>
</dbReference>
<feature type="coiled-coil region" evidence="2">
    <location>
        <begin position="52"/>
        <end position="79"/>
    </location>
</feature>